<evidence type="ECO:0000313" key="1">
    <source>
        <dbReference type="EMBL" id="KAJ3521210.1"/>
    </source>
</evidence>
<keyword evidence="2" id="KW-1185">Reference proteome</keyword>
<gene>
    <name evidence="1" type="ORF">NM688_g9047</name>
</gene>
<comment type="caution">
    <text evidence="1">The sequence shown here is derived from an EMBL/GenBank/DDBJ whole genome shotgun (WGS) entry which is preliminary data.</text>
</comment>
<name>A0ACC1RLS9_9APHY</name>
<evidence type="ECO:0000313" key="2">
    <source>
        <dbReference type="Proteomes" id="UP001148662"/>
    </source>
</evidence>
<accession>A0ACC1RLS9</accession>
<dbReference type="EMBL" id="JANHOG010002658">
    <property type="protein sequence ID" value="KAJ3521210.1"/>
    <property type="molecule type" value="Genomic_DNA"/>
</dbReference>
<dbReference type="Proteomes" id="UP001148662">
    <property type="component" value="Unassembled WGS sequence"/>
</dbReference>
<organism evidence="1 2">
    <name type="scientific">Phlebia brevispora</name>
    <dbReference type="NCBI Taxonomy" id="194682"/>
    <lineage>
        <taxon>Eukaryota</taxon>
        <taxon>Fungi</taxon>
        <taxon>Dikarya</taxon>
        <taxon>Basidiomycota</taxon>
        <taxon>Agaricomycotina</taxon>
        <taxon>Agaricomycetes</taxon>
        <taxon>Polyporales</taxon>
        <taxon>Meruliaceae</taxon>
        <taxon>Phlebia</taxon>
    </lineage>
</organism>
<protein>
    <submittedName>
        <fullName evidence="1">Uncharacterized protein</fullName>
    </submittedName>
</protein>
<proteinExistence type="predicted"/>
<sequence>MLKFRRAYHTDRRRHKVEAPLSGQVDDAREGILDQIRLLSEVLGIIADGPLNVPLLKSVGGLTEKIVAIVQTVRSNKSDCLDLAEQICEHLGTIATAYYFDLNNAERLTIDQHPSFCKHVEALHTRVMHSYHRTGCSLNSFLVYRNLESALLTVREISSRSKWRRLLSHESDKRKIAVCRDRLQHVFTKFHLGATIVNAHETWHLRHDIAQFRQAVDCYGAKLFQSTVGDGGGKDADDAENKGVVILRSKPLAFPK</sequence>
<reference evidence="1" key="1">
    <citation type="submission" date="2022-07" db="EMBL/GenBank/DDBJ databases">
        <title>Genome Sequence of Phlebia brevispora.</title>
        <authorList>
            <person name="Buettner E."/>
        </authorList>
    </citation>
    <scope>NUCLEOTIDE SEQUENCE</scope>
    <source>
        <strain evidence="1">MPL23</strain>
    </source>
</reference>